<dbReference type="PANTHER" id="PTHR37473:SF1">
    <property type="entry name" value="EF-HAND DOMAIN-CONTAINING PROTEIN"/>
    <property type="match status" value="1"/>
</dbReference>
<feature type="compositionally biased region" description="Low complexity" evidence="2">
    <location>
        <begin position="101"/>
        <end position="121"/>
    </location>
</feature>
<evidence type="ECO:0000256" key="2">
    <source>
        <dbReference type="SAM" id="MobiDB-lite"/>
    </source>
</evidence>
<keyword evidence="4" id="KW-1185">Reference proteome</keyword>
<feature type="region of interest" description="Disordered" evidence="2">
    <location>
        <begin position="57"/>
        <end position="132"/>
    </location>
</feature>
<feature type="compositionally biased region" description="Basic and acidic residues" evidence="2">
    <location>
        <begin position="123"/>
        <end position="132"/>
    </location>
</feature>
<evidence type="ECO:0000313" key="4">
    <source>
        <dbReference type="Proteomes" id="UP001189429"/>
    </source>
</evidence>
<organism evidence="3 4">
    <name type="scientific">Prorocentrum cordatum</name>
    <dbReference type="NCBI Taxonomy" id="2364126"/>
    <lineage>
        <taxon>Eukaryota</taxon>
        <taxon>Sar</taxon>
        <taxon>Alveolata</taxon>
        <taxon>Dinophyceae</taxon>
        <taxon>Prorocentrales</taxon>
        <taxon>Prorocentraceae</taxon>
        <taxon>Prorocentrum</taxon>
    </lineage>
</organism>
<dbReference type="Proteomes" id="UP001189429">
    <property type="component" value="Unassembled WGS sequence"/>
</dbReference>
<dbReference type="EMBL" id="CAUYUJ010014929">
    <property type="protein sequence ID" value="CAK0847777.1"/>
    <property type="molecule type" value="Genomic_DNA"/>
</dbReference>
<proteinExistence type="predicted"/>
<protein>
    <recommendedName>
        <fullName evidence="5">Trichohyalin-plectin-homology domain-containing protein</fullName>
    </recommendedName>
</protein>
<name>A0ABN9TNW5_9DINO</name>
<comment type="caution">
    <text evidence="3">The sequence shown here is derived from an EMBL/GenBank/DDBJ whole genome shotgun (WGS) entry which is preliminary data.</text>
</comment>
<keyword evidence="1" id="KW-0175">Coiled coil</keyword>
<dbReference type="PANTHER" id="PTHR37473">
    <property type="entry name" value="EF-HAND DOMAIN-CONTAINING PROTEIN"/>
    <property type="match status" value="1"/>
</dbReference>
<evidence type="ECO:0000256" key="1">
    <source>
        <dbReference type="SAM" id="Coils"/>
    </source>
</evidence>
<feature type="coiled-coil region" evidence="1">
    <location>
        <begin position="146"/>
        <end position="173"/>
    </location>
</feature>
<feature type="region of interest" description="Disordered" evidence="2">
    <location>
        <begin position="221"/>
        <end position="263"/>
    </location>
</feature>
<sequence>MADLGGESQMKASLAAARDARKRSELNAQLLANRIALLKQEEQKAWKMIEDTRRKTATIMASQGERSEKDDSKEQLCRAQWESLRAAQERNSAARERARAQRTAARSGVQRQRAQSAQSQKARSRELLAQRREEDAALREANLSQISTARQSRDDMRRRLEEANQEKLRRYREEGDARVAQERALQGRTEQLVASMEREELELIQRLQISQNAQRSAIEELEALTPPRTPVSSGLAGSARRPLSACGARTRPRSAGSPELWPG</sequence>
<feature type="region of interest" description="Disordered" evidence="2">
    <location>
        <begin position="1"/>
        <end position="22"/>
    </location>
</feature>
<gene>
    <name evidence="3" type="ORF">PCOR1329_LOCUS40899</name>
</gene>
<accession>A0ABN9TNW5</accession>
<evidence type="ECO:0000313" key="3">
    <source>
        <dbReference type="EMBL" id="CAK0847777.1"/>
    </source>
</evidence>
<reference evidence="3" key="1">
    <citation type="submission" date="2023-10" db="EMBL/GenBank/DDBJ databases">
        <authorList>
            <person name="Chen Y."/>
            <person name="Shah S."/>
            <person name="Dougan E. K."/>
            <person name="Thang M."/>
            <person name="Chan C."/>
        </authorList>
    </citation>
    <scope>NUCLEOTIDE SEQUENCE [LARGE SCALE GENOMIC DNA]</scope>
</reference>
<feature type="compositionally biased region" description="Basic and acidic residues" evidence="2">
    <location>
        <begin position="65"/>
        <end position="76"/>
    </location>
</feature>
<evidence type="ECO:0008006" key="5">
    <source>
        <dbReference type="Google" id="ProtNLM"/>
    </source>
</evidence>